<dbReference type="AlphaFoldDB" id="A0A1I3GZN6"/>
<keyword evidence="2" id="KW-1185">Reference proteome</keyword>
<organism evidence="1 2">
    <name type="scientific">Tindallia magadiensis</name>
    <dbReference type="NCBI Taxonomy" id="69895"/>
    <lineage>
        <taxon>Bacteria</taxon>
        <taxon>Bacillati</taxon>
        <taxon>Bacillota</taxon>
        <taxon>Clostridia</taxon>
        <taxon>Peptostreptococcales</taxon>
        <taxon>Tindalliaceae</taxon>
        <taxon>Tindallia</taxon>
    </lineage>
</organism>
<sequence length="141" mass="15749">MPKHGDRKPGTIATVTDHRVARRAKERARDIERNVGNISVIDDGLPHILQPFFGKISGAIGKGVSVITAFQANQIKTIYQDEHDMYDLVERWLLGGTFVLVEIQNDLIYLEDDHGVGGWVPDMGTKRVVAVEDEDGMRIEP</sequence>
<proteinExistence type="predicted"/>
<protein>
    <submittedName>
        <fullName evidence="1">Uncharacterized protein</fullName>
    </submittedName>
</protein>
<dbReference type="EMBL" id="FOQA01000011">
    <property type="protein sequence ID" value="SFI29048.1"/>
    <property type="molecule type" value="Genomic_DNA"/>
</dbReference>
<evidence type="ECO:0000313" key="2">
    <source>
        <dbReference type="Proteomes" id="UP000199287"/>
    </source>
</evidence>
<dbReference type="Proteomes" id="UP000199287">
    <property type="component" value="Unassembled WGS sequence"/>
</dbReference>
<evidence type="ECO:0000313" key="1">
    <source>
        <dbReference type="EMBL" id="SFI29048.1"/>
    </source>
</evidence>
<dbReference type="RefSeq" id="WP_093373478.1">
    <property type="nucleotide sequence ID" value="NZ_FOQA01000011.1"/>
</dbReference>
<gene>
    <name evidence="1" type="ORF">SAMN05192551_1115</name>
</gene>
<name>A0A1I3GZN6_9FIRM</name>
<accession>A0A1I3GZN6</accession>
<reference evidence="2" key="1">
    <citation type="submission" date="2016-10" db="EMBL/GenBank/DDBJ databases">
        <authorList>
            <person name="Varghese N."/>
            <person name="Submissions S."/>
        </authorList>
    </citation>
    <scope>NUCLEOTIDE SEQUENCE [LARGE SCALE GENOMIC DNA]</scope>
    <source>
        <strain evidence="2">Z-7934</strain>
    </source>
</reference>